<organism evidence="1 2">
    <name type="scientific">Maridesulfovibrio hydrothermalis AM13 = DSM 14728</name>
    <dbReference type="NCBI Taxonomy" id="1121451"/>
    <lineage>
        <taxon>Bacteria</taxon>
        <taxon>Pseudomonadati</taxon>
        <taxon>Thermodesulfobacteriota</taxon>
        <taxon>Desulfovibrionia</taxon>
        <taxon>Desulfovibrionales</taxon>
        <taxon>Desulfovibrionaceae</taxon>
        <taxon>Maridesulfovibrio</taxon>
    </lineage>
</organism>
<dbReference type="EMBL" id="FO203522">
    <property type="protein sequence ID" value="CCO24417.1"/>
    <property type="molecule type" value="Genomic_DNA"/>
</dbReference>
<dbReference type="HOGENOM" id="CLU_3060865_0_0_7"/>
<dbReference type="KEGG" id="dhy:DESAM_22150"/>
<reference evidence="1 2" key="1">
    <citation type="submission" date="2012-10" db="EMBL/GenBank/DDBJ databases">
        <authorList>
            <person name="Genoscope - CEA"/>
        </authorList>
    </citation>
    <scope>NUCLEOTIDE SEQUENCE [LARGE SCALE GENOMIC DNA]</scope>
    <source>
        <strain evidence="2">AM13 / DSM 14728</strain>
    </source>
</reference>
<dbReference type="AlphaFoldDB" id="L0RDZ3"/>
<accession>L0RDZ3</accession>
<dbReference type="Proteomes" id="UP000010808">
    <property type="component" value="Chromosome"/>
</dbReference>
<gene>
    <name evidence="1" type="ORF">DESAM_22150</name>
</gene>
<keyword evidence="2" id="KW-1185">Reference proteome</keyword>
<evidence type="ECO:0000313" key="1">
    <source>
        <dbReference type="EMBL" id="CCO24417.1"/>
    </source>
</evidence>
<proteinExistence type="predicted"/>
<sequence>MIYLLNTVAIIEADDAFEIYKNIYQSLPSYPPPFRLVQAERGDQINHLITKDL</sequence>
<protein>
    <submittedName>
        <fullName evidence="1">Uncharacterized protein</fullName>
    </submittedName>
</protein>
<evidence type="ECO:0000313" key="2">
    <source>
        <dbReference type="Proteomes" id="UP000010808"/>
    </source>
</evidence>
<name>L0RDZ3_9BACT</name>
<dbReference type="STRING" id="1121451.DESAM_22150"/>